<gene>
    <name evidence="3" type="ORF">V5799_018729</name>
</gene>
<accession>A0AAQ4EYY7</accession>
<sequence length="343" mass="39093">MSATAFYEPLPVTSFMCKLLCEARREMSAGDFRHLRDFHNVCLNKELKGLREPAKKPFFNMEDGSCCSVADYFHKRYGCLPYTNLPCIQTGSETHQVYLPLEVCETVAGQHCKKKLDENQTSEMIKRTAQPPAKLYNEIRKSVRDLVSSSEQCLREFGIKINTAPTMLKGRVLDQPSLVFENNSVGKPRDGTWELRGRHFYKPATLTRWTLLNLSRFAQRDSLDNLVKMFIRVGQELGMRIQQPLDMTTTNANRTPMRNILLEEQRKTASLEMVIIVLAKNINYAQIKQIAETEIGLRAQSVIDNNVIKKCNPRSSPTSARRSTPSWAAPTPACWPRKSRTSS</sequence>
<evidence type="ECO:0000313" key="4">
    <source>
        <dbReference type="Proteomes" id="UP001321473"/>
    </source>
</evidence>
<organism evidence="3 4">
    <name type="scientific">Amblyomma americanum</name>
    <name type="common">Lone star tick</name>
    <dbReference type="NCBI Taxonomy" id="6943"/>
    <lineage>
        <taxon>Eukaryota</taxon>
        <taxon>Metazoa</taxon>
        <taxon>Ecdysozoa</taxon>
        <taxon>Arthropoda</taxon>
        <taxon>Chelicerata</taxon>
        <taxon>Arachnida</taxon>
        <taxon>Acari</taxon>
        <taxon>Parasitiformes</taxon>
        <taxon>Ixodida</taxon>
        <taxon>Ixodoidea</taxon>
        <taxon>Ixodidae</taxon>
        <taxon>Amblyomminae</taxon>
        <taxon>Amblyomma</taxon>
    </lineage>
</organism>
<keyword evidence="4" id="KW-1185">Reference proteome</keyword>
<feature type="compositionally biased region" description="Low complexity" evidence="1">
    <location>
        <begin position="313"/>
        <end position="326"/>
    </location>
</feature>
<comment type="caution">
    <text evidence="3">The sequence shown here is derived from an EMBL/GenBank/DDBJ whole genome shotgun (WGS) entry which is preliminary data.</text>
</comment>
<evidence type="ECO:0000259" key="2">
    <source>
        <dbReference type="PROSITE" id="PS50821"/>
    </source>
</evidence>
<evidence type="ECO:0000313" key="3">
    <source>
        <dbReference type="EMBL" id="KAK8779931.1"/>
    </source>
</evidence>
<feature type="domain" description="PAZ" evidence="2">
    <location>
        <begin position="11"/>
        <end position="108"/>
    </location>
</feature>
<dbReference type="Pfam" id="PF02170">
    <property type="entry name" value="PAZ"/>
    <property type="match status" value="1"/>
</dbReference>
<dbReference type="InterPro" id="IPR003100">
    <property type="entry name" value="PAZ_dom"/>
</dbReference>
<feature type="region of interest" description="Disordered" evidence="1">
    <location>
        <begin position="312"/>
        <end position="343"/>
    </location>
</feature>
<dbReference type="InterPro" id="IPR032473">
    <property type="entry name" value="Argonaute_Mid_dom"/>
</dbReference>
<dbReference type="Gene3D" id="2.170.260.10">
    <property type="entry name" value="paz domain"/>
    <property type="match status" value="1"/>
</dbReference>
<protein>
    <recommendedName>
        <fullName evidence="2">PAZ domain-containing protein</fullName>
    </recommendedName>
</protein>
<dbReference type="SUPFAM" id="SSF53098">
    <property type="entry name" value="Ribonuclease H-like"/>
    <property type="match status" value="1"/>
</dbReference>
<dbReference type="PROSITE" id="PS50821">
    <property type="entry name" value="PAZ"/>
    <property type="match status" value="1"/>
</dbReference>
<dbReference type="Gene3D" id="3.40.50.2300">
    <property type="match status" value="1"/>
</dbReference>
<dbReference type="InterPro" id="IPR012337">
    <property type="entry name" value="RNaseH-like_sf"/>
</dbReference>
<reference evidence="3 4" key="1">
    <citation type="journal article" date="2023" name="Arcadia Sci">
        <title>De novo assembly of a long-read Amblyomma americanum tick genome.</title>
        <authorList>
            <person name="Chou S."/>
            <person name="Poskanzer K.E."/>
            <person name="Rollins M."/>
            <person name="Thuy-Boun P.S."/>
        </authorList>
    </citation>
    <scope>NUCLEOTIDE SEQUENCE [LARGE SCALE GENOMIC DNA]</scope>
    <source>
        <strain evidence="3">F_SG_1</strain>
        <tissue evidence="3">Salivary glands</tissue>
    </source>
</reference>
<dbReference type="InterPro" id="IPR036085">
    <property type="entry name" value="PAZ_dom_sf"/>
</dbReference>
<dbReference type="GO" id="GO:0003723">
    <property type="term" value="F:RNA binding"/>
    <property type="evidence" value="ECO:0007669"/>
    <property type="project" value="InterPro"/>
</dbReference>
<dbReference type="Pfam" id="PF16487">
    <property type="entry name" value="ArgoMid"/>
    <property type="match status" value="1"/>
</dbReference>
<evidence type="ECO:0000256" key="1">
    <source>
        <dbReference type="SAM" id="MobiDB-lite"/>
    </source>
</evidence>
<proteinExistence type="predicted"/>
<dbReference type="EMBL" id="JARKHS020009367">
    <property type="protein sequence ID" value="KAK8779931.1"/>
    <property type="molecule type" value="Genomic_DNA"/>
</dbReference>
<dbReference type="SUPFAM" id="SSF101690">
    <property type="entry name" value="PAZ domain"/>
    <property type="match status" value="1"/>
</dbReference>
<dbReference type="AlphaFoldDB" id="A0AAQ4EYY7"/>
<dbReference type="PANTHER" id="PTHR22891">
    <property type="entry name" value="EUKARYOTIC TRANSLATION INITIATION FACTOR 2C"/>
    <property type="match status" value="1"/>
</dbReference>
<dbReference type="Proteomes" id="UP001321473">
    <property type="component" value="Unassembled WGS sequence"/>
</dbReference>
<name>A0AAQ4EYY7_AMBAM</name>
<dbReference type="CDD" id="cd02846">
    <property type="entry name" value="PAZ_argonaute_like"/>
    <property type="match status" value="1"/>
</dbReference>